<keyword evidence="1" id="KW-0175">Coiled coil</keyword>
<proteinExistence type="predicted"/>
<comment type="caution">
    <text evidence="2">The sequence shown here is derived from an EMBL/GenBank/DDBJ whole genome shotgun (WGS) entry which is preliminary data.</text>
</comment>
<keyword evidence="3" id="KW-1185">Reference proteome</keyword>
<evidence type="ECO:0000313" key="2">
    <source>
        <dbReference type="EMBL" id="CAB1426919.1"/>
    </source>
</evidence>
<sequence>MATCISFQTQLSSVMEVLLKAAVADISKLVDDKCAFLHVEISRKQSEVEMLRRKLQTMEKKNTQLQRGFENYMDRGDGCWDQLSSSLRRH</sequence>
<dbReference type="EMBL" id="CADEAL010000926">
    <property type="protein sequence ID" value="CAB1426919.1"/>
    <property type="molecule type" value="Genomic_DNA"/>
</dbReference>
<accession>A0A9N7YJX9</accession>
<gene>
    <name evidence="2" type="ORF">PLEPLA_LOCUS14857</name>
</gene>
<reference evidence="2" key="1">
    <citation type="submission" date="2020-03" db="EMBL/GenBank/DDBJ databases">
        <authorList>
            <person name="Weist P."/>
        </authorList>
    </citation>
    <scope>NUCLEOTIDE SEQUENCE</scope>
</reference>
<dbReference type="AlphaFoldDB" id="A0A9N7YJX9"/>
<protein>
    <submittedName>
        <fullName evidence="2">Uncharacterized protein</fullName>
    </submittedName>
</protein>
<evidence type="ECO:0000313" key="3">
    <source>
        <dbReference type="Proteomes" id="UP001153269"/>
    </source>
</evidence>
<dbReference type="Proteomes" id="UP001153269">
    <property type="component" value="Unassembled WGS sequence"/>
</dbReference>
<evidence type="ECO:0000256" key="1">
    <source>
        <dbReference type="SAM" id="Coils"/>
    </source>
</evidence>
<name>A0A9N7YJX9_PLEPL</name>
<feature type="coiled-coil region" evidence="1">
    <location>
        <begin position="41"/>
        <end position="75"/>
    </location>
</feature>
<organism evidence="2 3">
    <name type="scientific">Pleuronectes platessa</name>
    <name type="common">European plaice</name>
    <dbReference type="NCBI Taxonomy" id="8262"/>
    <lineage>
        <taxon>Eukaryota</taxon>
        <taxon>Metazoa</taxon>
        <taxon>Chordata</taxon>
        <taxon>Craniata</taxon>
        <taxon>Vertebrata</taxon>
        <taxon>Euteleostomi</taxon>
        <taxon>Actinopterygii</taxon>
        <taxon>Neopterygii</taxon>
        <taxon>Teleostei</taxon>
        <taxon>Neoteleostei</taxon>
        <taxon>Acanthomorphata</taxon>
        <taxon>Carangaria</taxon>
        <taxon>Pleuronectiformes</taxon>
        <taxon>Pleuronectoidei</taxon>
        <taxon>Pleuronectidae</taxon>
        <taxon>Pleuronectes</taxon>
    </lineage>
</organism>